<dbReference type="CDD" id="cd00038">
    <property type="entry name" value="CAP_ED"/>
    <property type="match status" value="1"/>
</dbReference>
<evidence type="ECO:0000256" key="8">
    <source>
        <dbReference type="ARBA" id="ARBA00023286"/>
    </source>
</evidence>
<dbReference type="InterPro" id="IPR000595">
    <property type="entry name" value="cNMP-bd_dom"/>
</dbReference>
<dbReference type="PROSITE" id="PS50042">
    <property type="entry name" value="CNMP_BINDING_3"/>
    <property type="match status" value="1"/>
</dbReference>
<dbReference type="Pfam" id="PF00520">
    <property type="entry name" value="Ion_trans"/>
    <property type="match status" value="1"/>
</dbReference>
<dbReference type="SUPFAM" id="SSF51206">
    <property type="entry name" value="cAMP-binding domain-like"/>
    <property type="match status" value="1"/>
</dbReference>
<dbReference type="SMR" id="A0A6P3ZIK8"/>
<comment type="similarity">
    <text evidence="2">Belongs to the cyclic nucleotide-gated cation channel (TC 1.A.1.5) family.</text>
</comment>
<dbReference type="GO" id="GO:0016020">
    <property type="term" value="C:membrane"/>
    <property type="evidence" value="ECO:0007669"/>
    <property type="project" value="UniProtKB-SubCell"/>
</dbReference>
<evidence type="ECO:0000256" key="5">
    <source>
        <dbReference type="ARBA" id="ARBA00022989"/>
    </source>
</evidence>
<dbReference type="SMART" id="SM00100">
    <property type="entry name" value="cNMP"/>
    <property type="match status" value="1"/>
</dbReference>
<evidence type="ECO:0000256" key="10">
    <source>
        <dbReference type="SAM" id="MobiDB-lite"/>
    </source>
</evidence>
<dbReference type="RefSeq" id="XP_015878196.1">
    <property type="nucleotide sequence ID" value="XM_016022710.4"/>
</dbReference>
<evidence type="ECO:0000256" key="4">
    <source>
        <dbReference type="ARBA" id="ARBA00022692"/>
    </source>
</evidence>
<comment type="subcellular location">
    <subcellularLocation>
        <location evidence="1">Membrane</location>
        <topology evidence="1">Multi-pass membrane protein</topology>
    </subcellularLocation>
</comment>
<feature type="transmembrane region" description="Helical" evidence="11">
    <location>
        <begin position="220"/>
        <end position="241"/>
    </location>
</feature>
<dbReference type="InterPro" id="IPR018490">
    <property type="entry name" value="cNMP-bd_dom_sf"/>
</dbReference>
<keyword evidence="8" id="KW-1071">Ligand-gated ion channel</keyword>
<proteinExistence type="inferred from homology"/>
<feature type="transmembrane region" description="Helical" evidence="11">
    <location>
        <begin position="95"/>
        <end position="114"/>
    </location>
</feature>
<evidence type="ECO:0000313" key="13">
    <source>
        <dbReference type="Proteomes" id="UP001652623"/>
    </source>
</evidence>
<name>A0A6P3ZIK8_ZIZJJ</name>
<organism evidence="13 14">
    <name type="scientific">Ziziphus jujuba</name>
    <name type="common">Chinese jujube</name>
    <name type="synonym">Ziziphus sativa</name>
    <dbReference type="NCBI Taxonomy" id="326968"/>
    <lineage>
        <taxon>Eukaryota</taxon>
        <taxon>Viridiplantae</taxon>
        <taxon>Streptophyta</taxon>
        <taxon>Embryophyta</taxon>
        <taxon>Tracheophyta</taxon>
        <taxon>Spermatophyta</taxon>
        <taxon>Magnoliopsida</taxon>
        <taxon>eudicotyledons</taxon>
        <taxon>Gunneridae</taxon>
        <taxon>Pentapetalae</taxon>
        <taxon>rosids</taxon>
        <taxon>fabids</taxon>
        <taxon>Rosales</taxon>
        <taxon>Rhamnaceae</taxon>
        <taxon>Paliureae</taxon>
        <taxon>Ziziphus</taxon>
    </lineage>
</organism>
<keyword evidence="9" id="KW-0407">Ion channel</keyword>
<dbReference type="KEGG" id="zju:107414573"/>
<evidence type="ECO:0000256" key="2">
    <source>
        <dbReference type="ARBA" id="ARBA00010486"/>
    </source>
</evidence>
<feature type="transmembrane region" description="Helical" evidence="11">
    <location>
        <begin position="348"/>
        <end position="366"/>
    </location>
</feature>
<dbReference type="Proteomes" id="UP001652623">
    <property type="component" value="Chromosome 8"/>
</dbReference>
<dbReference type="Gene3D" id="2.60.120.10">
    <property type="entry name" value="Jelly Rolls"/>
    <property type="match status" value="1"/>
</dbReference>
<feature type="compositionally biased region" description="Basic residues" evidence="10">
    <location>
        <begin position="652"/>
        <end position="662"/>
    </location>
</feature>
<evidence type="ECO:0000256" key="1">
    <source>
        <dbReference type="ARBA" id="ARBA00004141"/>
    </source>
</evidence>
<dbReference type="SUPFAM" id="SSF81324">
    <property type="entry name" value="Voltage-gated potassium channels"/>
    <property type="match status" value="1"/>
</dbReference>
<dbReference type="GeneID" id="107414573"/>
<gene>
    <name evidence="14" type="primary">LOC107414573</name>
</gene>
<feature type="region of interest" description="Disordered" evidence="10">
    <location>
        <begin position="638"/>
        <end position="662"/>
    </location>
</feature>
<reference evidence="14" key="1">
    <citation type="submission" date="2025-08" db="UniProtKB">
        <authorList>
            <consortium name="RefSeq"/>
        </authorList>
    </citation>
    <scope>IDENTIFICATION</scope>
    <source>
        <tissue evidence="14">Seedling</tissue>
    </source>
</reference>
<evidence type="ECO:0000256" key="6">
    <source>
        <dbReference type="ARBA" id="ARBA00023065"/>
    </source>
</evidence>
<keyword evidence="7 11" id="KW-0472">Membrane</keyword>
<protein>
    <submittedName>
        <fullName evidence="14">Cyclic nucleotide-gated ion channel 1</fullName>
    </submittedName>
</protein>
<evidence type="ECO:0000313" key="14">
    <source>
        <dbReference type="RefSeq" id="XP_015878196.1"/>
    </source>
</evidence>
<evidence type="ECO:0000256" key="7">
    <source>
        <dbReference type="ARBA" id="ARBA00023136"/>
    </source>
</evidence>
<dbReference type="PANTHER" id="PTHR45651">
    <property type="entry name" value="CYCLIC NUCLEOTIDE-GATED ION CHANNEL 15-RELATED-RELATED"/>
    <property type="match status" value="1"/>
</dbReference>
<keyword evidence="3" id="KW-0813">Transport</keyword>
<dbReference type="InterPro" id="IPR005821">
    <property type="entry name" value="Ion_trans_dom"/>
</dbReference>
<evidence type="ECO:0000259" key="12">
    <source>
        <dbReference type="PROSITE" id="PS50042"/>
    </source>
</evidence>
<dbReference type="Gene3D" id="1.10.287.70">
    <property type="match status" value="1"/>
</dbReference>
<keyword evidence="4 11" id="KW-0812">Transmembrane</keyword>
<dbReference type="InterPro" id="IPR014710">
    <property type="entry name" value="RmlC-like_jellyroll"/>
</dbReference>
<evidence type="ECO:0000256" key="11">
    <source>
        <dbReference type="SAM" id="Phobius"/>
    </source>
</evidence>
<keyword evidence="5 11" id="KW-1133">Transmembrane helix</keyword>
<dbReference type="GO" id="GO:0005216">
    <property type="term" value="F:monoatomic ion channel activity"/>
    <property type="evidence" value="ECO:0007669"/>
    <property type="project" value="InterPro"/>
</dbReference>
<keyword evidence="13" id="KW-1185">Reference proteome</keyword>
<evidence type="ECO:0000256" key="9">
    <source>
        <dbReference type="ARBA" id="ARBA00023303"/>
    </source>
</evidence>
<feature type="domain" description="Cyclic nucleotide-binding" evidence="12">
    <location>
        <begin position="456"/>
        <end position="544"/>
    </location>
</feature>
<feature type="transmembrane region" description="Helical" evidence="11">
    <location>
        <begin position="147"/>
        <end position="170"/>
    </location>
</feature>
<dbReference type="InParanoid" id="A0A6P3ZIK8"/>
<sequence>MHPMDTESGPEWSYVPSTFSEPFHKTAPHEKESSKFNNSVKEGDQMVQFQKMWNKIFILACVVAVSLDPLFFYIPMIDQSNKCLGMDNKLKILAIIFRLLMDLTYVTDIIYFVVKASQALKRDDPSFVGKKGEFLKNTFGIARRLSWFYVLVDFLAVLPVPQVAMLVLMWKDKWLSFDSKRFMNAIILAQYVPRVLRIYLSSLEFTKSSDKLAGTLWVKGAFNLFIYVLASHVLGGFWYFFSIQRQTSCWKQTCRKNETYAGCRIYKCPDKHDNSSDYKALLDGSCPINEPNATAFDFGIFLDALESRIVEPTTNFQEKLFYSFWWGLRNLSSLGENLETSKYVWENCFAIAISIIGLLLFLYLIGNIQLYMQLATTRSEEVRRKMKSKMLDIDMWIEKNNLPKHLRPVIVEKVQHKLEKENRDIDVQNLFSLLPPVHRVNIKRHLCIKILRKVQVFQNMKESVLEEICSHLKPVIYGENSYIIRDGDPMHQMFFITQGTILAFTSSRSTSSSGSNSNSKSIFSTSSGSMRRLKKGDYHGEELLEWSLTHLSFTEFPISTVNVMCHTKVEGFVLKANDLLNAVKRYWWHFKRLSPYSSSSSSSSNISHGSQVERWQLLAVSVIQALWRRKHAGKSIKSKHVNIGNLQGSSNKNHRLRPINRH</sequence>
<dbReference type="AlphaFoldDB" id="A0A6P3ZIK8"/>
<dbReference type="PANTHER" id="PTHR45651:SF68">
    <property type="entry name" value="ION TRANSPORT DOMAIN-CONTAINING PROTEIN"/>
    <property type="match status" value="1"/>
</dbReference>
<feature type="transmembrane region" description="Helical" evidence="11">
    <location>
        <begin position="56"/>
        <end position="74"/>
    </location>
</feature>
<evidence type="ECO:0000256" key="3">
    <source>
        <dbReference type="ARBA" id="ARBA00022448"/>
    </source>
</evidence>
<accession>A0A6P3ZIK8</accession>
<keyword evidence="6" id="KW-0406">Ion transport</keyword>